<dbReference type="AlphaFoldDB" id="A0A4V3SHY0"/>
<evidence type="ECO:0000256" key="1">
    <source>
        <dbReference type="SAM" id="Phobius"/>
    </source>
</evidence>
<dbReference type="InParanoid" id="A0A4V3SHY0"/>
<name>A0A4V3SHY0_9PEZI</name>
<proteinExistence type="predicted"/>
<dbReference type="Proteomes" id="UP000298138">
    <property type="component" value="Unassembled WGS sequence"/>
</dbReference>
<keyword evidence="1" id="KW-0472">Membrane</keyword>
<protein>
    <submittedName>
        <fullName evidence="2">Uncharacterized protein</fullName>
    </submittedName>
</protein>
<keyword evidence="1" id="KW-0812">Transmembrane</keyword>
<evidence type="ECO:0000313" key="3">
    <source>
        <dbReference type="Proteomes" id="UP000298138"/>
    </source>
</evidence>
<evidence type="ECO:0000313" key="2">
    <source>
        <dbReference type="EMBL" id="TGZ77904.1"/>
    </source>
</evidence>
<reference evidence="2 3" key="1">
    <citation type="submission" date="2019-04" db="EMBL/GenBank/DDBJ databases">
        <title>Comparative genomics and transcriptomics to analyze fruiting body development in filamentous ascomycetes.</title>
        <authorList>
            <consortium name="DOE Joint Genome Institute"/>
            <person name="Lutkenhaus R."/>
            <person name="Traeger S."/>
            <person name="Breuer J."/>
            <person name="Kuo A."/>
            <person name="Lipzen A."/>
            <person name="Pangilinan J."/>
            <person name="Dilworth D."/>
            <person name="Sandor L."/>
            <person name="Poggeler S."/>
            <person name="Barry K."/>
            <person name="Grigoriev I.V."/>
            <person name="Nowrousian M."/>
        </authorList>
    </citation>
    <scope>NUCLEOTIDE SEQUENCE [LARGE SCALE GENOMIC DNA]</scope>
    <source>
        <strain evidence="2 3">CBS 389.68</strain>
    </source>
</reference>
<organism evidence="2 3">
    <name type="scientific">Ascodesmis nigricans</name>
    <dbReference type="NCBI Taxonomy" id="341454"/>
    <lineage>
        <taxon>Eukaryota</taxon>
        <taxon>Fungi</taxon>
        <taxon>Dikarya</taxon>
        <taxon>Ascomycota</taxon>
        <taxon>Pezizomycotina</taxon>
        <taxon>Pezizomycetes</taxon>
        <taxon>Pezizales</taxon>
        <taxon>Ascodesmidaceae</taxon>
        <taxon>Ascodesmis</taxon>
    </lineage>
</organism>
<keyword evidence="3" id="KW-1185">Reference proteome</keyword>
<accession>A0A4V3SHY0</accession>
<keyword evidence="1" id="KW-1133">Transmembrane helix</keyword>
<dbReference type="EMBL" id="ML220147">
    <property type="protein sequence ID" value="TGZ77904.1"/>
    <property type="molecule type" value="Genomic_DNA"/>
</dbReference>
<feature type="transmembrane region" description="Helical" evidence="1">
    <location>
        <begin position="6"/>
        <end position="34"/>
    </location>
</feature>
<gene>
    <name evidence="2" type="ORF">EX30DRAFT_172807</name>
</gene>
<sequence>MIHFFFLFFLLSFGFFFLSFCCRFLFVVVMRFFLRFCFRVFTSTSSTSTFFDHVVTSATVLRFSSFCHSFLFSSALPCLV</sequence>